<dbReference type="SUPFAM" id="SSF56219">
    <property type="entry name" value="DNase I-like"/>
    <property type="match status" value="1"/>
</dbReference>
<feature type="domain" description="Endonuclease/exonuclease/phosphatase" evidence="6">
    <location>
        <begin position="67"/>
        <end position="311"/>
    </location>
</feature>
<dbReference type="InterPro" id="IPR036691">
    <property type="entry name" value="Endo/exonu/phosph_ase_sf"/>
</dbReference>
<comment type="similarity">
    <text evidence="1">Belongs to the neutral sphingomyelinase family.</text>
</comment>
<dbReference type="GO" id="GO:0004767">
    <property type="term" value="F:sphingomyelin phosphodiesterase activity"/>
    <property type="evidence" value="ECO:0007669"/>
    <property type="project" value="InterPro"/>
</dbReference>
<dbReference type="AlphaFoldDB" id="A0A543NEY3"/>
<dbReference type="PANTHER" id="PTHR16320">
    <property type="entry name" value="SPHINGOMYELINASE FAMILY MEMBER"/>
    <property type="match status" value="1"/>
</dbReference>
<dbReference type="InterPro" id="IPR017766">
    <property type="entry name" value="Sphingomyelinase/PLipase_C"/>
</dbReference>
<gene>
    <name evidence="7" type="ORF">FHX37_0246</name>
</gene>
<proteinExistence type="inferred from homology"/>
<reference evidence="7 8" key="1">
    <citation type="submission" date="2019-06" db="EMBL/GenBank/DDBJ databases">
        <title>Sequencing the genomes of 1000 actinobacteria strains.</title>
        <authorList>
            <person name="Klenk H.-P."/>
        </authorList>
    </citation>
    <scope>NUCLEOTIDE SEQUENCE [LARGE SCALE GENOMIC DNA]</scope>
    <source>
        <strain evidence="7 8">DSM 45015</strain>
    </source>
</reference>
<protein>
    <submittedName>
        <fullName evidence="7">Sphingomyelin phosphodiesterase</fullName>
    </submittedName>
</protein>
<accession>A0A543NEY3</accession>
<comment type="caution">
    <text evidence="7">The sequence shown here is derived from an EMBL/GenBank/DDBJ whole genome shotgun (WGS) entry which is preliminary data.</text>
</comment>
<dbReference type="InterPro" id="IPR005135">
    <property type="entry name" value="Endo/exonuclease/phosphatase"/>
</dbReference>
<dbReference type="GO" id="GO:0005576">
    <property type="term" value="C:extracellular region"/>
    <property type="evidence" value="ECO:0007669"/>
    <property type="project" value="InterPro"/>
</dbReference>
<dbReference type="PANTHER" id="PTHR16320:SF23">
    <property type="entry name" value="SPHINGOMYELINASE C 1"/>
    <property type="match status" value="1"/>
</dbReference>
<name>A0A543NEY3_9ACTN</name>
<sequence>MHPDPMQKRIAFMFALALGASTVATAPPAAAADAPAIATYNTFLMSTNLYPNWGQEQRVQHLADDGVVSGQDVVVFQEAYDNATSRQLLDSVSGEYPHSTPVIGRSTSGWDATTGYRWETSEDGGVAVASTWPIVRQEQHLFSDACGGDWFSNKGFAYVELDSPGGPVHVVGTHLQSEDDGCSEGLDEEVRWSQLDRIRTVLDGQDIPDDEPVYVAGDLNVDRGTDEYARMLDQLGAVGPTHTGAEHSFDPDSNSIAGYRYPDAASEQLDHVLPIANGAAPDSYTNDTAEVHSDPWTPPSGGDSYTDHSDHYPVFGRSS</sequence>
<evidence type="ECO:0000256" key="5">
    <source>
        <dbReference type="SAM" id="SignalP"/>
    </source>
</evidence>
<evidence type="ECO:0000256" key="3">
    <source>
        <dbReference type="ARBA" id="ARBA00022801"/>
    </source>
</evidence>
<evidence type="ECO:0000256" key="4">
    <source>
        <dbReference type="SAM" id="MobiDB-lite"/>
    </source>
</evidence>
<feature type="chain" id="PRO_5039254228" evidence="5">
    <location>
        <begin position="27"/>
        <end position="319"/>
    </location>
</feature>
<dbReference type="Pfam" id="PF03372">
    <property type="entry name" value="Exo_endo_phos"/>
    <property type="match status" value="1"/>
</dbReference>
<evidence type="ECO:0000256" key="1">
    <source>
        <dbReference type="ARBA" id="ARBA00006335"/>
    </source>
</evidence>
<dbReference type="CDD" id="cd09078">
    <property type="entry name" value="nSMase"/>
    <property type="match status" value="1"/>
</dbReference>
<keyword evidence="2 5" id="KW-0732">Signal</keyword>
<evidence type="ECO:0000313" key="7">
    <source>
        <dbReference type="EMBL" id="TQN30369.1"/>
    </source>
</evidence>
<keyword evidence="3" id="KW-0378">Hydrolase</keyword>
<feature type="region of interest" description="Disordered" evidence="4">
    <location>
        <begin position="277"/>
        <end position="319"/>
    </location>
</feature>
<dbReference type="InterPro" id="IPR038772">
    <property type="entry name" value="Sph/SMPD2-like"/>
</dbReference>
<dbReference type="NCBIfam" id="TIGR03395">
    <property type="entry name" value="sphingomy"/>
    <property type="match status" value="1"/>
</dbReference>
<organism evidence="7 8">
    <name type="scientific">Haloactinospora alba</name>
    <dbReference type="NCBI Taxonomy" id="405555"/>
    <lineage>
        <taxon>Bacteria</taxon>
        <taxon>Bacillati</taxon>
        <taxon>Actinomycetota</taxon>
        <taxon>Actinomycetes</taxon>
        <taxon>Streptosporangiales</taxon>
        <taxon>Nocardiopsidaceae</taxon>
        <taxon>Haloactinospora</taxon>
    </lineage>
</organism>
<keyword evidence="8" id="KW-1185">Reference proteome</keyword>
<dbReference type="EMBL" id="VFQC01000001">
    <property type="protein sequence ID" value="TQN30369.1"/>
    <property type="molecule type" value="Genomic_DNA"/>
</dbReference>
<dbReference type="Proteomes" id="UP000317422">
    <property type="component" value="Unassembled WGS sequence"/>
</dbReference>
<feature type="signal peptide" evidence="5">
    <location>
        <begin position="1"/>
        <end position="26"/>
    </location>
</feature>
<evidence type="ECO:0000259" key="6">
    <source>
        <dbReference type="Pfam" id="PF03372"/>
    </source>
</evidence>
<evidence type="ECO:0000256" key="2">
    <source>
        <dbReference type="ARBA" id="ARBA00022729"/>
    </source>
</evidence>
<evidence type="ECO:0000313" key="8">
    <source>
        <dbReference type="Proteomes" id="UP000317422"/>
    </source>
</evidence>
<dbReference type="Gene3D" id="3.60.10.10">
    <property type="entry name" value="Endonuclease/exonuclease/phosphatase"/>
    <property type="match status" value="1"/>
</dbReference>